<protein>
    <submittedName>
        <fullName evidence="1">Uncharacterized protein</fullName>
    </submittedName>
</protein>
<proteinExistence type="predicted"/>
<dbReference type="Proteomes" id="UP000070779">
    <property type="component" value="Unassembled WGS sequence"/>
</dbReference>
<accession>A0A139RM25</accession>
<dbReference type="AlphaFoldDB" id="A0A139RM25"/>
<gene>
    <name evidence="1" type="ORF">SMIDD22_00102</name>
</gene>
<evidence type="ECO:0000313" key="2">
    <source>
        <dbReference type="Proteomes" id="UP000070779"/>
    </source>
</evidence>
<organism evidence="1 2">
    <name type="scientific">Streptococcus mitis</name>
    <dbReference type="NCBI Taxonomy" id="28037"/>
    <lineage>
        <taxon>Bacteria</taxon>
        <taxon>Bacillati</taxon>
        <taxon>Bacillota</taxon>
        <taxon>Bacilli</taxon>
        <taxon>Lactobacillales</taxon>
        <taxon>Streptococcaceae</taxon>
        <taxon>Streptococcus</taxon>
        <taxon>Streptococcus mitis group</taxon>
    </lineage>
</organism>
<sequence length="306" mass="35502">MSYTYPEAYSIELGYNIEPMNAYNLSLAKILKNKHNFQCDKNCPFGLTLVNFGKSPYTKEPHFRTSNFDQVHSVNCPVVQKRYEKRAQETTIEESYTFERDKNAVKVDINLVTATFTEITNSLKIEEQVSTEIRSKKSATSSHIEKKTFNSHVKSLSRLVQLYKEFKSGEKYTFLDSSGNKLNLDLYFQNLDNNSLINEHETKVYYSKATVRYFKATQEKDSYFLIRIKQKCQIDNLRIAPTFIINESLANQQGVKQRLETLKKAAKKSKELTIYYLGPFKKCKNTYINASIPHENILRHIVLSSS</sequence>
<name>A0A139RM25_STRMT</name>
<dbReference type="PATRIC" id="fig|28037.238.peg.135"/>
<comment type="caution">
    <text evidence="1">The sequence shown here is derived from an EMBL/GenBank/DDBJ whole genome shotgun (WGS) entry which is preliminary data.</text>
</comment>
<reference evidence="1 2" key="1">
    <citation type="submission" date="2016-01" db="EMBL/GenBank/DDBJ databases">
        <title>Highly variable Streptococcus oralis are common among viridans streptococci isolated from primates.</title>
        <authorList>
            <person name="Denapaite D."/>
            <person name="Rieger M."/>
            <person name="Koendgen S."/>
            <person name="Brueckner R."/>
            <person name="Ochigava I."/>
            <person name="Kappeler P."/>
            <person name="Maetz-Rensing K."/>
            <person name="Leendertz F."/>
            <person name="Hakenbeck R."/>
        </authorList>
    </citation>
    <scope>NUCLEOTIDE SEQUENCE [LARGE SCALE GENOMIC DNA]</scope>
    <source>
        <strain evidence="1 2">DD22</strain>
    </source>
</reference>
<dbReference type="EMBL" id="LQZD01000037">
    <property type="protein sequence ID" value="KXU15784.1"/>
    <property type="molecule type" value="Genomic_DNA"/>
</dbReference>
<evidence type="ECO:0000313" key="1">
    <source>
        <dbReference type="EMBL" id="KXU15784.1"/>
    </source>
</evidence>